<dbReference type="PANTHER" id="PTHR30627">
    <property type="entry name" value="PEPTIDOGLYCAN D,D-TRANSPEPTIDASE"/>
    <property type="match status" value="1"/>
</dbReference>
<keyword evidence="5" id="KW-0812">Transmembrane</keyword>
<accession>A0A1I7B4E8</accession>
<evidence type="ECO:0000256" key="4">
    <source>
        <dbReference type="SAM" id="MobiDB-lite"/>
    </source>
</evidence>
<gene>
    <name evidence="8" type="ORF">SAMN05216236_108134</name>
</gene>
<dbReference type="Gene3D" id="3.30.450.330">
    <property type="match status" value="1"/>
</dbReference>
<dbReference type="STRING" id="999627.SAMN05216236_108134"/>
<feature type="region of interest" description="Disordered" evidence="4">
    <location>
        <begin position="278"/>
        <end position="300"/>
    </location>
</feature>
<keyword evidence="2" id="KW-0121">Carboxypeptidase</keyword>
<dbReference type="Pfam" id="PF00905">
    <property type="entry name" value="Transpeptidase"/>
    <property type="match status" value="1"/>
</dbReference>
<dbReference type="Pfam" id="PF03717">
    <property type="entry name" value="PBP_dimer"/>
    <property type="match status" value="1"/>
</dbReference>
<feature type="domain" description="Penicillin-binding protein dimerisation" evidence="7">
    <location>
        <begin position="87"/>
        <end position="223"/>
    </location>
</feature>
<feature type="domain" description="Penicillin-binding protein transpeptidase" evidence="6">
    <location>
        <begin position="262"/>
        <end position="551"/>
    </location>
</feature>
<keyword evidence="2" id="KW-0378">Hydrolase</keyword>
<evidence type="ECO:0000256" key="5">
    <source>
        <dbReference type="SAM" id="Phobius"/>
    </source>
</evidence>
<evidence type="ECO:0000313" key="9">
    <source>
        <dbReference type="Proteomes" id="UP000182466"/>
    </source>
</evidence>
<dbReference type="SUPFAM" id="SSF56601">
    <property type="entry name" value="beta-lactamase/transpeptidase-like"/>
    <property type="match status" value="1"/>
</dbReference>
<dbReference type="EMBL" id="FPAW01000008">
    <property type="protein sequence ID" value="SFT82046.1"/>
    <property type="molecule type" value="Genomic_DNA"/>
</dbReference>
<dbReference type="eggNOG" id="COG0768">
    <property type="taxonomic scope" value="Bacteria"/>
</dbReference>
<keyword evidence="2" id="KW-0645">Protease</keyword>
<dbReference type="InterPro" id="IPR050515">
    <property type="entry name" value="Beta-lactam/transpept"/>
</dbReference>
<keyword evidence="5" id="KW-1133">Transmembrane helix</keyword>
<dbReference type="PANTHER" id="PTHR30627:SF1">
    <property type="entry name" value="PEPTIDOGLYCAN D,D-TRANSPEPTIDASE FTSI"/>
    <property type="match status" value="1"/>
</dbReference>
<dbReference type="Gene3D" id="3.40.710.10">
    <property type="entry name" value="DD-peptidase/beta-lactamase superfamily"/>
    <property type="match status" value="1"/>
</dbReference>
<protein>
    <submittedName>
        <fullName evidence="8">Cell division protein FtsI (Penicillin-binding protein 3)</fullName>
    </submittedName>
</protein>
<feature type="transmembrane region" description="Helical" evidence="5">
    <location>
        <begin position="49"/>
        <end position="69"/>
    </location>
</feature>
<dbReference type="InterPro" id="IPR036138">
    <property type="entry name" value="PBP_dimer_sf"/>
</dbReference>
<evidence type="ECO:0000256" key="3">
    <source>
        <dbReference type="ARBA" id="ARBA00023136"/>
    </source>
</evidence>
<dbReference type="Gene3D" id="3.90.1310.10">
    <property type="entry name" value="Penicillin-binding protein 2a (Domain 2)"/>
    <property type="match status" value="1"/>
</dbReference>
<keyword evidence="3 5" id="KW-0472">Membrane</keyword>
<name>A0A1I7B4E8_9RHOB</name>
<dbReference type="OrthoDB" id="9789078at2"/>
<dbReference type="InterPro" id="IPR001460">
    <property type="entry name" value="PCN-bd_Tpept"/>
</dbReference>
<evidence type="ECO:0000256" key="2">
    <source>
        <dbReference type="ARBA" id="ARBA00022645"/>
    </source>
</evidence>
<evidence type="ECO:0000313" key="8">
    <source>
        <dbReference type="EMBL" id="SFT82046.1"/>
    </source>
</evidence>
<keyword evidence="8" id="KW-0132">Cell division</keyword>
<reference evidence="8 9" key="1">
    <citation type="submission" date="2016-10" db="EMBL/GenBank/DDBJ databases">
        <authorList>
            <person name="de Groot N.N."/>
        </authorList>
    </citation>
    <scope>NUCLEOTIDE SEQUENCE [LARGE SCALE GENOMIC DNA]</scope>
    <source>
        <strain evidence="8 9">CGMCC 1.10959</strain>
    </source>
</reference>
<dbReference type="InterPro" id="IPR005311">
    <property type="entry name" value="PBP_dimer"/>
</dbReference>
<organism evidence="8 9">
    <name type="scientific">Sedimentitalea nanhaiensis</name>
    <dbReference type="NCBI Taxonomy" id="999627"/>
    <lineage>
        <taxon>Bacteria</taxon>
        <taxon>Pseudomonadati</taxon>
        <taxon>Pseudomonadota</taxon>
        <taxon>Alphaproteobacteria</taxon>
        <taxon>Rhodobacterales</taxon>
        <taxon>Paracoccaceae</taxon>
        <taxon>Sedimentitalea</taxon>
    </lineage>
</organism>
<dbReference type="GO" id="GO:0071555">
    <property type="term" value="P:cell wall organization"/>
    <property type="evidence" value="ECO:0007669"/>
    <property type="project" value="TreeGrafter"/>
</dbReference>
<keyword evidence="9" id="KW-1185">Reference proteome</keyword>
<dbReference type="GO" id="GO:0004180">
    <property type="term" value="F:carboxypeptidase activity"/>
    <property type="evidence" value="ECO:0007669"/>
    <property type="project" value="UniProtKB-KW"/>
</dbReference>
<dbReference type="AlphaFoldDB" id="A0A1I7B4E8"/>
<dbReference type="RefSeq" id="WP_027263589.1">
    <property type="nucleotide sequence ID" value="NZ_FPAW01000008.1"/>
</dbReference>
<dbReference type="GO" id="GO:0051301">
    <property type="term" value="P:cell division"/>
    <property type="evidence" value="ECO:0007669"/>
    <property type="project" value="UniProtKB-KW"/>
</dbReference>
<feature type="compositionally biased region" description="Low complexity" evidence="4">
    <location>
        <begin position="291"/>
        <end position="300"/>
    </location>
</feature>
<comment type="subcellular location">
    <subcellularLocation>
        <location evidence="1">Membrane</location>
    </subcellularLocation>
</comment>
<dbReference type="GO" id="GO:0005886">
    <property type="term" value="C:plasma membrane"/>
    <property type="evidence" value="ECO:0007669"/>
    <property type="project" value="TreeGrafter"/>
</dbReference>
<dbReference type="SUPFAM" id="SSF56519">
    <property type="entry name" value="Penicillin binding protein dimerisation domain"/>
    <property type="match status" value="1"/>
</dbReference>
<evidence type="ECO:0000259" key="6">
    <source>
        <dbReference type="Pfam" id="PF00905"/>
    </source>
</evidence>
<dbReference type="InterPro" id="IPR012338">
    <property type="entry name" value="Beta-lactam/transpept-like"/>
</dbReference>
<sequence length="594" mass="64011">MIRTPLRPLARILSARAKGENPDVIERENIRRRHEDMRDRARSRAEGRLLVLGLFFFCAFAVVGGRMGLLATSEAVEPRASAGGSAIATQRADIVDRNGRILATNFETHSLYAQPPNLIDPAAAAAGLVRIFPDLDEARLLRDFSGKRKFVWIKKKISPEQKQAVHDLGDPGLLFGPREMRLYPNGTLAAHVLGGASFGKEGVNAAEVIGVAGVEKQFDDYLRDPANGAKPLQLSLDLTVQAAAERVLYGGMKLMNAKGATSILMDVQTGEVISVVSLPDFDPNKRPRPPTSGDDPSDSPLFNRAVQGVYELGSTFKIFAVAQAMDLGLVGPETIVDIRGPLRWGKFRIRDFKNYGPELSVTKIIVKSSNIGTARLAQQIGVSRQREFMTALGMLDSTPFEIVEATGAQPLLPKNWSELSAMTISYGHGLSVSPMHLAAAYAAIANGGYYVKPTILRQEGPQYGPQVISSQAAAASRRMLRQVVTDGTASFGEVPGYAVGGKTGTADKPKPRGGYYENKVIATFASMFPAHDPKYVLIVTLDEPSENSGKKPRRTAGWTAVPVAAEMIGRIAPLLGLRPDVEPGQFAGITLASN</sequence>
<dbReference type="Proteomes" id="UP000182466">
    <property type="component" value="Unassembled WGS sequence"/>
</dbReference>
<proteinExistence type="predicted"/>
<evidence type="ECO:0000256" key="1">
    <source>
        <dbReference type="ARBA" id="ARBA00004370"/>
    </source>
</evidence>
<dbReference type="GO" id="GO:0008658">
    <property type="term" value="F:penicillin binding"/>
    <property type="evidence" value="ECO:0007669"/>
    <property type="project" value="InterPro"/>
</dbReference>
<keyword evidence="8" id="KW-0131">Cell cycle</keyword>
<evidence type="ECO:0000259" key="7">
    <source>
        <dbReference type="Pfam" id="PF03717"/>
    </source>
</evidence>